<accession>A0A1F5VJT5</accession>
<evidence type="ECO:0000256" key="4">
    <source>
        <dbReference type="ARBA" id="ARBA00023014"/>
    </source>
</evidence>
<dbReference type="PANTHER" id="PTHR13184">
    <property type="entry name" value="37S RIBOSOMAL PROTEIN S22"/>
    <property type="match status" value="1"/>
</dbReference>
<keyword evidence="3" id="KW-0408">Iron</keyword>
<dbReference type="PANTHER" id="PTHR13184:SF5">
    <property type="entry name" value="METHYLTRANSFERASE-LIKE PROTEIN 17, MITOCHONDRIAL"/>
    <property type="match status" value="1"/>
</dbReference>
<evidence type="ECO:0000256" key="2">
    <source>
        <dbReference type="ARBA" id="ARBA00022946"/>
    </source>
</evidence>
<dbReference type="AlphaFoldDB" id="A0A1F5VJT5"/>
<dbReference type="InterPro" id="IPR015324">
    <property type="entry name" value="Ribosomal_Rsm22-like"/>
</dbReference>
<comment type="caution">
    <text evidence="5">The sequence shown here is derived from an EMBL/GenBank/DDBJ whole genome shotgun (WGS) entry which is preliminary data.</text>
</comment>
<organism evidence="5 6">
    <name type="scientific">Candidatus Fischerbacteria bacterium RBG_13_37_8</name>
    <dbReference type="NCBI Taxonomy" id="1817863"/>
    <lineage>
        <taxon>Bacteria</taxon>
        <taxon>Candidatus Fischeribacteriota</taxon>
    </lineage>
</organism>
<dbReference type="InterPro" id="IPR029063">
    <property type="entry name" value="SAM-dependent_MTases_sf"/>
</dbReference>
<proteinExistence type="predicted"/>
<dbReference type="EMBL" id="MFGW01000152">
    <property type="protein sequence ID" value="OGF63727.1"/>
    <property type="molecule type" value="Genomic_DNA"/>
</dbReference>
<gene>
    <name evidence="5" type="ORF">A2Y62_03380</name>
</gene>
<evidence type="ECO:0008006" key="7">
    <source>
        <dbReference type="Google" id="ProtNLM"/>
    </source>
</evidence>
<dbReference type="CDD" id="cd02440">
    <property type="entry name" value="AdoMet_MTases"/>
    <property type="match status" value="1"/>
</dbReference>
<evidence type="ECO:0000313" key="5">
    <source>
        <dbReference type="EMBL" id="OGF63727.1"/>
    </source>
</evidence>
<evidence type="ECO:0000256" key="1">
    <source>
        <dbReference type="ARBA" id="ARBA00022723"/>
    </source>
</evidence>
<dbReference type="GO" id="GO:0006412">
    <property type="term" value="P:translation"/>
    <property type="evidence" value="ECO:0007669"/>
    <property type="project" value="InterPro"/>
</dbReference>
<evidence type="ECO:0000313" key="6">
    <source>
        <dbReference type="Proteomes" id="UP000178943"/>
    </source>
</evidence>
<keyword evidence="4" id="KW-0411">Iron-sulfur</keyword>
<reference evidence="5 6" key="1">
    <citation type="journal article" date="2016" name="Nat. Commun.">
        <title>Thousands of microbial genomes shed light on interconnected biogeochemical processes in an aquifer system.</title>
        <authorList>
            <person name="Anantharaman K."/>
            <person name="Brown C.T."/>
            <person name="Hug L.A."/>
            <person name="Sharon I."/>
            <person name="Castelle C.J."/>
            <person name="Probst A.J."/>
            <person name="Thomas B.C."/>
            <person name="Singh A."/>
            <person name="Wilkins M.J."/>
            <person name="Karaoz U."/>
            <person name="Brodie E.L."/>
            <person name="Williams K.H."/>
            <person name="Hubbard S.S."/>
            <person name="Banfield J.F."/>
        </authorList>
    </citation>
    <scope>NUCLEOTIDE SEQUENCE [LARGE SCALE GENOMIC DNA]</scope>
</reference>
<protein>
    <recommendedName>
        <fullName evidence="7">Methyltransferase domain-containing protein</fullName>
    </recommendedName>
</protein>
<keyword evidence="1" id="KW-0479">Metal-binding</keyword>
<dbReference type="GO" id="GO:0003735">
    <property type="term" value="F:structural constituent of ribosome"/>
    <property type="evidence" value="ECO:0007669"/>
    <property type="project" value="TreeGrafter"/>
</dbReference>
<dbReference type="GO" id="GO:0051536">
    <property type="term" value="F:iron-sulfur cluster binding"/>
    <property type="evidence" value="ECO:0007669"/>
    <property type="project" value="UniProtKB-KW"/>
</dbReference>
<keyword evidence="2" id="KW-0809">Transit peptide</keyword>
<name>A0A1F5VJT5_9BACT</name>
<dbReference type="STRING" id="1817863.A2Y62_03380"/>
<evidence type="ECO:0000256" key="3">
    <source>
        <dbReference type="ARBA" id="ARBA00023004"/>
    </source>
</evidence>
<dbReference type="GO" id="GO:0008168">
    <property type="term" value="F:methyltransferase activity"/>
    <property type="evidence" value="ECO:0007669"/>
    <property type="project" value="InterPro"/>
</dbReference>
<dbReference type="SUPFAM" id="SSF53335">
    <property type="entry name" value="S-adenosyl-L-methionine-dependent methyltransferases"/>
    <property type="match status" value="1"/>
</dbReference>
<dbReference type="GO" id="GO:0046872">
    <property type="term" value="F:metal ion binding"/>
    <property type="evidence" value="ECO:0007669"/>
    <property type="project" value="UniProtKB-KW"/>
</dbReference>
<dbReference type="Pfam" id="PF09243">
    <property type="entry name" value="Rsm22"/>
    <property type="match status" value="1"/>
</dbReference>
<dbReference type="Gene3D" id="3.40.50.150">
    <property type="entry name" value="Vaccinia Virus protein VP39"/>
    <property type="match status" value="1"/>
</dbReference>
<dbReference type="GO" id="GO:0015935">
    <property type="term" value="C:small ribosomal subunit"/>
    <property type="evidence" value="ECO:0007669"/>
    <property type="project" value="TreeGrafter"/>
</dbReference>
<dbReference type="Proteomes" id="UP000178943">
    <property type="component" value="Unassembled WGS sequence"/>
</dbReference>
<sequence length="446" mass="51749">MQLHVFNHVKNKKTTENTERRREFLKMKFPLYYQRVITESLRTYYPELGNNPVASPHLHKWIWELSEALRNENLYKQGMYYQQRELTAAYLAFLFPQSFMKINAILNELYSLNNTAFFEHDQYHIADIGCGIGASTFGTIEFFKAMKKDIVLHFDAIDYNKEPFELMREMSKDSNYFRNTNFAFIHNDIEKIASRSGRKCDIIILSLVLGEIESKISIIALIRKLMKHLTETGMLIIIEPALQESSKNLILLRNKLISYNVSILSPCLNEQPCPLTYSAQHWCYREIAWTPPASMEYLNRKLFREINTLKFSYLVIANNTRKGCRGGPMRPPNKIDANSDIPFQAEKELDLKNLYAFRAISFPKKQKGEYIIKACDSSCTIRVIELLHKDITDANKQFLELSRGDLFFLLDTALSEATIRLSSGTGIYNLQICKHLSPFIPRGSIK</sequence>
<dbReference type="InterPro" id="IPR052571">
    <property type="entry name" value="Mt_RNA_Methyltransferase"/>
</dbReference>